<dbReference type="AlphaFoldDB" id="A0A835TRK9"/>
<proteinExistence type="predicted"/>
<sequence length="396" mass="43634">MEVFQQKKTMIFLCCNDQFELLQNSSVAIYSHIANRLVEVGTRLDLEIKITELSGQGVLESGRDATASFDIAQVQEQLSTARVPVPRSHRRHLGWSSCLAFGRRLREEAAEPGLALWRIWESSSPAGPERPGSPMDCPHLLHLGFLLLALAAPRPNIGMSIVGPAGGTEDYYKVVNVYRCRGCNSCKCENGENDFEKFEKIADAQNETFSDGIIELVTNKTHITFCFEEPKSCLKGTYGIFWEKTEGSGLPCGTPSSGENGRGDISAEKTICCEAETDTRKHNPVLNCFYTQKSHPKLNIQPAGIAAGNPEFLTSKLNSTVTLFAFLFVGVGTGWGTMYYCLRLRRRGQACRQDGQTSKEENIPLDGLPSTSEETSLPAASSSSSLRMYNNHLNTE</sequence>
<comment type="caution">
    <text evidence="3">The sequence shown here is derived from an EMBL/GenBank/DDBJ whole genome shotgun (WGS) entry which is preliminary data.</text>
</comment>
<dbReference type="EMBL" id="JADDUC020000022">
    <property type="protein sequence ID" value="KAI1232313.1"/>
    <property type="molecule type" value="Genomic_DNA"/>
</dbReference>
<feature type="transmembrane region" description="Helical" evidence="2">
    <location>
        <begin position="321"/>
        <end position="342"/>
    </location>
</feature>
<feature type="compositionally biased region" description="Low complexity" evidence="1">
    <location>
        <begin position="370"/>
        <end position="386"/>
    </location>
</feature>
<reference evidence="4" key="3">
    <citation type="submission" date="2022-01" db="EMBL/GenBank/DDBJ databases">
        <authorList>
            <person name="Rubenstein D.R."/>
        </authorList>
    </citation>
    <scope>NUCLEOTIDE SEQUENCE</scope>
    <source>
        <strain evidence="4">SS15</strain>
        <tissue evidence="4">Liver</tissue>
    </source>
</reference>
<keyword evidence="2" id="KW-1133">Transmembrane helix</keyword>
<feature type="region of interest" description="Disordered" evidence="1">
    <location>
        <begin position="351"/>
        <end position="396"/>
    </location>
</feature>
<reference evidence="3" key="1">
    <citation type="submission" date="2020-10" db="EMBL/GenBank/DDBJ databases">
        <title>Feather gene expression reveals the developmental basis of iridescence in African starlings.</title>
        <authorList>
            <person name="Rubenstein D.R."/>
        </authorList>
    </citation>
    <scope>NUCLEOTIDE SEQUENCE</scope>
    <source>
        <strain evidence="3">SS15</strain>
        <tissue evidence="3">Liver</tissue>
    </source>
</reference>
<evidence type="ECO:0000313" key="5">
    <source>
        <dbReference type="Proteomes" id="UP000618051"/>
    </source>
</evidence>
<evidence type="ECO:0000256" key="1">
    <source>
        <dbReference type="SAM" id="MobiDB-lite"/>
    </source>
</evidence>
<protein>
    <submittedName>
        <fullName evidence="3">Uncharacterized protein</fullName>
    </submittedName>
</protein>
<evidence type="ECO:0000313" key="4">
    <source>
        <dbReference type="EMBL" id="KAI1232313.1"/>
    </source>
</evidence>
<organism evidence="3">
    <name type="scientific">Lamprotornis superbus</name>
    <dbReference type="NCBI Taxonomy" id="245042"/>
    <lineage>
        <taxon>Eukaryota</taxon>
        <taxon>Metazoa</taxon>
        <taxon>Chordata</taxon>
        <taxon>Craniata</taxon>
        <taxon>Vertebrata</taxon>
        <taxon>Euteleostomi</taxon>
        <taxon>Archelosauria</taxon>
        <taxon>Archosauria</taxon>
        <taxon>Dinosauria</taxon>
        <taxon>Saurischia</taxon>
        <taxon>Theropoda</taxon>
        <taxon>Coelurosauria</taxon>
        <taxon>Aves</taxon>
        <taxon>Neognathae</taxon>
        <taxon>Neoaves</taxon>
        <taxon>Telluraves</taxon>
        <taxon>Australaves</taxon>
        <taxon>Passeriformes</taxon>
        <taxon>Sturnidae</taxon>
        <taxon>Lamprotornis</taxon>
    </lineage>
</organism>
<keyword evidence="2" id="KW-0812">Transmembrane</keyword>
<evidence type="ECO:0000313" key="3">
    <source>
        <dbReference type="EMBL" id="KAG0115083.1"/>
    </source>
</evidence>
<keyword evidence="2" id="KW-0472">Membrane</keyword>
<feature type="compositionally biased region" description="Polar residues" evidence="1">
    <location>
        <begin position="387"/>
        <end position="396"/>
    </location>
</feature>
<reference evidence="4 5" key="2">
    <citation type="journal article" date="2021" name="J. Hered.">
        <title>Feather Gene Expression Elucidates the Developmental Basis of Plumage Iridescence in African Starlings.</title>
        <authorList>
            <person name="Rubenstein D.R."/>
            <person name="Corvelo A."/>
            <person name="MacManes M.D."/>
            <person name="Maia R."/>
            <person name="Narzisi G."/>
            <person name="Rousaki A."/>
            <person name="Vandenabeele P."/>
            <person name="Shawkey M.D."/>
            <person name="Solomon J."/>
        </authorList>
    </citation>
    <scope>NUCLEOTIDE SEQUENCE [LARGE SCALE GENOMIC DNA]</scope>
    <source>
        <strain evidence="4">SS15</strain>
    </source>
</reference>
<dbReference type="EMBL" id="JADDUC010000239">
    <property type="protein sequence ID" value="KAG0115083.1"/>
    <property type="molecule type" value="Genomic_DNA"/>
</dbReference>
<evidence type="ECO:0000256" key="2">
    <source>
        <dbReference type="SAM" id="Phobius"/>
    </source>
</evidence>
<keyword evidence="5" id="KW-1185">Reference proteome</keyword>
<accession>A0A835TRK9</accession>
<dbReference type="OrthoDB" id="9216205at2759"/>
<name>A0A835TRK9_9PASS</name>
<gene>
    <name evidence="4" type="ORF">IHE44_0006766</name>
    <name evidence="3" type="ORF">IHE44_006637</name>
</gene>
<dbReference type="Proteomes" id="UP000618051">
    <property type="component" value="Unassembled WGS sequence"/>
</dbReference>